<dbReference type="Proteomes" id="UP000244811">
    <property type="component" value="Chromosome 3"/>
</dbReference>
<evidence type="ECO:0000259" key="2">
    <source>
        <dbReference type="Pfam" id="PF09468"/>
    </source>
</evidence>
<dbReference type="Pfam" id="PF09468">
    <property type="entry name" value="RNase_H2-Ydr279"/>
    <property type="match status" value="1"/>
</dbReference>
<evidence type="ECO:0000313" key="3">
    <source>
        <dbReference type="EMBL" id="UKK01107.2"/>
    </source>
</evidence>
<keyword evidence="1" id="KW-1133">Transmembrane helix</keyword>
<proteinExistence type="predicted"/>
<sequence>MLLGSSSLIDLSRSSNTSNDKELTLDDKSHLLIIDESIKPLVTGNSYEIISLPSPNNVYNNEYYMISENRLFRLNGIKPNENRVSLFLNEFLANPEFIIATFEFDVIFIFISILYLNKDKYITMSSRIVDCYTNNSSVHYSKSLQSAVLSIWSKNVNNVKNRLLYLCDVMESPGGNENLLRPNEKRLRHLLVFKVNKMVSYIISNNLMISDYCETSVTSSSPTVRKNLVTLNEDKCRLFCWSLLKSHLSENAAKILIPSEITGLLVKPVKTESTPQVLTSSSNKRAKVITGSKGTPSITTFFKSK</sequence>
<feature type="transmembrane region" description="Helical" evidence="1">
    <location>
        <begin position="97"/>
        <end position="117"/>
    </location>
</feature>
<organism evidence="3 4">
    <name type="scientific">Theileria orientalis</name>
    <dbReference type="NCBI Taxonomy" id="68886"/>
    <lineage>
        <taxon>Eukaryota</taxon>
        <taxon>Sar</taxon>
        <taxon>Alveolata</taxon>
        <taxon>Apicomplexa</taxon>
        <taxon>Aconoidasida</taxon>
        <taxon>Piroplasmida</taxon>
        <taxon>Theileriidae</taxon>
        <taxon>Theileria</taxon>
    </lineage>
</organism>
<protein>
    <recommendedName>
        <fullName evidence="2">Ribonuclease H2 subunit B wHTH domain-containing protein</fullName>
    </recommendedName>
</protein>
<feature type="domain" description="Ribonuclease H2 subunit B wHTH" evidence="2">
    <location>
        <begin position="108"/>
        <end position="245"/>
    </location>
</feature>
<reference evidence="3" key="1">
    <citation type="submission" date="2022-07" db="EMBL/GenBank/DDBJ databases">
        <title>Evaluation of T. orientalis genome assembly methods using nanopore sequencing and analysis of variation between genomes.</title>
        <authorList>
            <person name="Yam J."/>
            <person name="Micallef M.L."/>
            <person name="Liu M."/>
            <person name="Djordjevic S.P."/>
            <person name="Bogema D.R."/>
            <person name="Jenkins C."/>
        </authorList>
    </citation>
    <scope>NUCLEOTIDE SEQUENCE</scope>
    <source>
        <strain evidence="3">Goon Nure</strain>
    </source>
</reference>
<dbReference type="Gene3D" id="1.10.20.120">
    <property type="match status" value="1"/>
</dbReference>
<evidence type="ECO:0000313" key="4">
    <source>
        <dbReference type="Proteomes" id="UP000244811"/>
    </source>
</evidence>
<dbReference type="InterPro" id="IPR019024">
    <property type="entry name" value="RNase_H2_suB_wHTH"/>
</dbReference>
<keyword evidence="1" id="KW-0812">Transmembrane</keyword>
<gene>
    <name evidence="3" type="ORF">MACK_001920</name>
</gene>
<dbReference type="AlphaFoldDB" id="A0A976MB95"/>
<name>A0A976MB95_THEOR</name>
<dbReference type="EMBL" id="CP056070">
    <property type="protein sequence ID" value="UKK01107.2"/>
    <property type="molecule type" value="Genomic_DNA"/>
</dbReference>
<evidence type="ECO:0000256" key="1">
    <source>
        <dbReference type="SAM" id="Phobius"/>
    </source>
</evidence>
<keyword evidence="1" id="KW-0472">Membrane</keyword>
<accession>A0A976MB95</accession>